<evidence type="ECO:0000313" key="3">
    <source>
        <dbReference type="Proteomes" id="UP000479710"/>
    </source>
</evidence>
<dbReference type="EMBL" id="SPHZ02000005">
    <property type="protein sequence ID" value="KAF0917272.1"/>
    <property type="molecule type" value="Genomic_DNA"/>
</dbReference>
<dbReference type="Proteomes" id="UP000479710">
    <property type="component" value="Unassembled WGS sequence"/>
</dbReference>
<dbReference type="AlphaFoldDB" id="A0A6G1DYH2"/>
<feature type="region of interest" description="Disordered" evidence="1">
    <location>
        <begin position="72"/>
        <end position="95"/>
    </location>
</feature>
<keyword evidence="3" id="KW-1185">Reference proteome</keyword>
<proteinExistence type="predicted"/>
<evidence type="ECO:0000313" key="2">
    <source>
        <dbReference type="EMBL" id="KAF0917272.1"/>
    </source>
</evidence>
<sequence>MVEDDKAWPAGRGGWNPSRRCFAGGHSPQFIDLITPTAPIGLPVQSVPVPAPPLSRPAVTSLPISAVYTGRNRDRRGSAPAQVSTTRGCRSPSGLHHCASPPSSCAADSPSPALIRLLLRLLHRKRPSNSLPTTSPSPETIGLLHLKKLQGHLLKELLARSAPTGYSTAKNDLFTGGHLPSHRVSRNKKDSYGSGVLQLIEKGILCSI</sequence>
<organism evidence="2 3">
    <name type="scientific">Oryza meyeriana var. granulata</name>
    <dbReference type="NCBI Taxonomy" id="110450"/>
    <lineage>
        <taxon>Eukaryota</taxon>
        <taxon>Viridiplantae</taxon>
        <taxon>Streptophyta</taxon>
        <taxon>Embryophyta</taxon>
        <taxon>Tracheophyta</taxon>
        <taxon>Spermatophyta</taxon>
        <taxon>Magnoliopsida</taxon>
        <taxon>Liliopsida</taxon>
        <taxon>Poales</taxon>
        <taxon>Poaceae</taxon>
        <taxon>BOP clade</taxon>
        <taxon>Oryzoideae</taxon>
        <taxon>Oryzeae</taxon>
        <taxon>Oryzinae</taxon>
        <taxon>Oryza</taxon>
        <taxon>Oryza meyeriana</taxon>
    </lineage>
</organism>
<dbReference type="EMBL" id="SPHZ02000005">
    <property type="protein sequence ID" value="KAF0917274.1"/>
    <property type="molecule type" value="Genomic_DNA"/>
</dbReference>
<protein>
    <submittedName>
        <fullName evidence="2">Uncharacterized protein</fullName>
    </submittedName>
</protein>
<accession>A0A6G1DYH2</accession>
<comment type="caution">
    <text evidence="2">The sequence shown here is derived from an EMBL/GenBank/DDBJ whole genome shotgun (WGS) entry which is preliminary data.</text>
</comment>
<gene>
    <name evidence="2" type="ORF">E2562_017451</name>
</gene>
<evidence type="ECO:0000256" key="1">
    <source>
        <dbReference type="SAM" id="MobiDB-lite"/>
    </source>
</evidence>
<reference evidence="2 3" key="1">
    <citation type="submission" date="2019-11" db="EMBL/GenBank/DDBJ databases">
        <title>Whole genome sequence of Oryza granulata.</title>
        <authorList>
            <person name="Li W."/>
        </authorList>
    </citation>
    <scope>NUCLEOTIDE SEQUENCE [LARGE SCALE GENOMIC DNA]</scope>
    <source>
        <strain evidence="3">cv. Menghai</strain>
        <tissue evidence="2">Leaf</tissue>
    </source>
</reference>
<name>A0A6G1DYH2_9ORYZ</name>